<dbReference type="EMBL" id="RFFI01000017">
    <property type="protein sequence ID" value="RMI13332.1"/>
    <property type="molecule type" value="Genomic_DNA"/>
</dbReference>
<reference evidence="2 3" key="1">
    <citation type="submission" date="2018-10" db="EMBL/GenBank/DDBJ databases">
        <title>Isolation, diversity and antifungal activity of actinobacteria from wheat.</title>
        <authorList>
            <person name="Han C."/>
        </authorList>
    </citation>
    <scope>NUCLEOTIDE SEQUENCE [LARGE SCALE GENOMIC DNA]</scope>
    <source>
        <strain evidence="2 3">NEAU-YY56</strain>
    </source>
</reference>
<dbReference type="PROSITE" id="PS00622">
    <property type="entry name" value="HTH_LUXR_1"/>
    <property type="match status" value="1"/>
</dbReference>
<dbReference type="AlphaFoldDB" id="A0A3M2JHN6"/>
<protein>
    <submittedName>
        <fullName evidence="2">DNA-binding response regulator</fullName>
    </submittedName>
</protein>
<dbReference type="Pfam" id="PF00196">
    <property type="entry name" value="GerE"/>
    <property type="match status" value="1"/>
</dbReference>
<dbReference type="InterPro" id="IPR036388">
    <property type="entry name" value="WH-like_DNA-bd_sf"/>
</dbReference>
<evidence type="ECO:0000259" key="1">
    <source>
        <dbReference type="PROSITE" id="PS00622"/>
    </source>
</evidence>
<dbReference type="Gene3D" id="1.10.10.10">
    <property type="entry name" value="Winged helix-like DNA-binding domain superfamily/Winged helix DNA-binding domain"/>
    <property type="match status" value="1"/>
</dbReference>
<gene>
    <name evidence="2" type="ORF">EBM89_04825</name>
</gene>
<name>A0A3M2JHN6_9CELL</name>
<evidence type="ECO:0000313" key="2">
    <source>
        <dbReference type="EMBL" id="RMI13332.1"/>
    </source>
</evidence>
<dbReference type="SMART" id="SM00421">
    <property type="entry name" value="HTH_LUXR"/>
    <property type="match status" value="1"/>
</dbReference>
<comment type="caution">
    <text evidence="2">The sequence shown here is derived from an EMBL/GenBank/DDBJ whole genome shotgun (WGS) entry which is preliminary data.</text>
</comment>
<keyword evidence="2" id="KW-0238">DNA-binding</keyword>
<accession>A0A3M2JHN6</accession>
<evidence type="ECO:0000313" key="3">
    <source>
        <dbReference type="Proteomes" id="UP000269289"/>
    </source>
</evidence>
<dbReference type="Proteomes" id="UP000269289">
    <property type="component" value="Unassembled WGS sequence"/>
</dbReference>
<organism evidence="2 3">
    <name type="scientific">Cellulomonas triticagri</name>
    <dbReference type="NCBI Taxonomy" id="2483352"/>
    <lineage>
        <taxon>Bacteria</taxon>
        <taxon>Bacillati</taxon>
        <taxon>Actinomycetota</taxon>
        <taxon>Actinomycetes</taxon>
        <taxon>Micrococcales</taxon>
        <taxon>Cellulomonadaceae</taxon>
        <taxon>Cellulomonas</taxon>
    </lineage>
</organism>
<dbReference type="GO" id="GO:0003677">
    <property type="term" value="F:DNA binding"/>
    <property type="evidence" value="ECO:0007669"/>
    <property type="project" value="UniProtKB-KW"/>
</dbReference>
<proteinExistence type="predicted"/>
<dbReference type="InterPro" id="IPR000792">
    <property type="entry name" value="Tscrpt_reg_LuxR_C"/>
</dbReference>
<dbReference type="SUPFAM" id="SSF46894">
    <property type="entry name" value="C-terminal effector domain of the bipartite response regulators"/>
    <property type="match status" value="1"/>
</dbReference>
<dbReference type="GO" id="GO:0006355">
    <property type="term" value="P:regulation of DNA-templated transcription"/>
    <property type="evidence" value="ECO:0007669"/>
    <property type="project" value="InterPro"/>
</dbReference>
<sequence>MRHDEPDLLVGAGGAACAAPGPVTTTTVVSTRVANAATARGCRAGGSISTRPRAARTSISLPSCICAPSSGRSARIACDGRGRRQFRKVAARIGRRGAMPCPVRAGPGCRWAPEVFFRPSSSSRRGRSGGQRMIVCHDDVDEVIVRHVGQGMTNREIGRAIYLSEHTVAHRITRLLRRSGLRNRVQIGAVAATAGTTTTPPDCPGHPCC</sequence>
<dbReference type="InterPro" id="IPR016032">
    <property type="entry name" value="Sig_transdc_resp-reg_C-effctor"/>
</dbReference>
<feature type="domain" description="HTH luxR-type" evidence="1">
    <location>
        <begin position="151"/>
        <end position="178"/>
    </location>
</feature>
<keyword evidence="3" id="KW-1185">Reference proteome</keyword>